<dbReference type="SMART" id="SM00173">
    <property type="entry name" value="RAS"/>
    <property type="match status" value="1"/>
</dbReference>
<evidence type="ECO:0000256" key="3">
    <source>
        <dbReference type="ARBA" id="ARBA00004177"/>
    </source>
</evidence>
<evidence type="ECO:0000256" key="2">
    <source>
        <dbReference type="ARBA" id="ARBA00004132"/>
    </source>
</evidence>
<dbReference type="FunFam" id="3.40.50.300:FF:000404">
    <property type="entry name" value="Putative ras-related protein Rab-35"/>
    <property type="match status" value="1"/>
</dbReference>
<evidence type="ECO:0000256" key="21">
    <source>
        <dbReference type="ARBA" id="ARBA00023288"/>
    </source>
</evidence>
<dbReference type="GO" id="GO:0046872">
    <property type="term" value="F:metal ion binding"/>
    <property type="evidence" value="ECO:0007669"/>
    <property type="project" value="UniProtKB-KW"/>
</dbReference>
<evidence type="ECO:0000256" key="22">
    <source>
        <dbReference type="ARBA" id="ARBA00023289"/>
    </source>
</evidence>
<evidence type="ECO:0000256" key="8">
    <source>
        <dbReference type="ARBA" id="ARBA00011984"/>
    </source>
</evidence>
<dbReference type="NCBIfam" id="TIGR00231">
    <property type="entry name" value="small_GTP"/>
    <property type="match status" value="1"/>
</dbReference>
<dbReference type="SMART" id="SM00175">
    <property type="entry name" value="RAB"/>
    <property type="match status" value="1"/>
</dbReference>
<evidence type="ECO:0000313" key="29">
    <source>
        <dbReference type="Proteomes" id="UP001347796"/>
    </source>
</evidence>
<keyword evidence="19" id="KW-0472">Membrane</keyword>
<accession>A0AAN8KEF2</accession>
<keyword evidence="13" id="KW-0547">Nucleotide-binding</keyword>
<comment type="catalytic activity">
    <reaction evidence="24">
        <text>GTP + H2O = GDP + phosphate + H(+)</text>
        <dbReference type="Rhea" id="RHEA:19669"/>
        <dbReference type="ChEBI" id="CHEBI:15377"/>
        <dbReference type="ChEBI" id="CHEBI:15378"/>
        <dbReference type="ChEBI" id="CHEBI:37565"/>
        <dbReference type="ChEBI" id="CHEBI:43474"/>
        <dbReference type="ChEBI" id="CHEBI:58189"/>
        <dbReference type="EC" id="3.6.5.2"/>
    </reaction>
    <physiologicalReaction direction="left-to-right" evidence="24">
        <dbReference type="Rhea" id="RHEA:19670"/>
    </physiologicalReaction>
</comment>
<evidence type="ECO:0000256" key="6">
    <source>
        <dbReference type="ARBA" id="ARBA00004600"/>
    </source>
</evidence>
<comment type="caution">
    <text evidence="28">The sequence shown here is derived from an EMBL/GenBank/DDBJ whole genome shotgun (WGS) entry which is preliminary data.</text>
</comment>
<evidence type="ECO:0000256" key="11">
    <source>
        <dbReference type="ARBA" id="ARBA00022553"/>
    </source>
</evidence>
<reference evidence="28 29" key="1">
    <citation type="submission" date="2024-01" db="EMBL/GenBank/DDBJ databases">
        <title>The genome of the rayed Mediterranean limpet Patella caerulea (Linnaeus, 1758).</title>
        <authorList>
            <person name="Anh-Thu Weber A."/>
            <person name="Halstead-Nussloch G."/>
        </authorList>
    </citation>
    <scope>NUCLEOTIDE SEQUENCE [LARGE SCALE GENOMIC DNA]</scope>
    <source>
        <strain evidence="28">AATW-2023a</strain>
        <tissue evidence="28">Whole specimen</tissue>
    </source>
</reference>
<dbReference type="InterPro" id="IPR005225">
    <property type="entry name" value="Small_GTP-bd"/>
</dbReference>
<dbReference type="GO" id="GO:0030136">
    <property type="term" value="C:clathrin-coated vesicle"/>
    <property type="evidence" value="ECO:0007669"/>
    <property type="project" value="UniProtKB-SubCell"/>
</dbReference>
<keyword evidence="17" id="KW-0653">Protein transport</keyword>
<dbReference type="SUPFAM" id="SSF52540">
    <property type="entry name" value="P-loop containing nucleoside triphosphate hydrolases"/>
    <property type="match status" value="1"/>
</dbReference>
<comment type="cofactor">
    <cofactor evidence="1">
        <name>Mg(2+)</name>
        <dbReference type="ChEBI" id="CHEBI:18420"/>
    </cofactor>
</comment>
<dbReference type="PROSITE" id="PS51419">
    <property type="entry name" value="RAB"/>
    <property type="match status" value="1"/>
</dbReference>
<evidence type="ECO:0000256" key="1">
    <source>
        <dbReference type="ARBA" id="ARBA00001946"/>
    </source>
</evidence>
<dbReference type="EC" id="3.6.5.2" evidence="8"/>
<dbReference type="SMART" id="SM00174">
    <property type="entry name" value="RHO"/>
    <property type="match status" value="1"/>
</dbReference>
<sequence>MAREYDHLFKLLIIGDSGVGKSSLLLRFADNTFSGTYITTIGVDFKIRTVDVSGEKVKLQIWDTAGQERFRTITSTYYRGTHGVIVVYDVSSGESFANVKRWLHEIDQNCDVVNRILVGNKDDDPDRKVVLTHDAQRFADQMSIQLFETSAKENKNVEEMFLAITKIVLQSKKEQQKKAADQPQTIKLDSGHKGKKKKCC</sequence>
<dbReference type="InterPro" id="IPR001806">
    <property type="entry name" value="Small_GTPase"/>
</dbReference>
<feature type="region of interest" description="Disordered" evidence="26">
    <location>
        <begin position="174"/>
        <end position="200"/>
    </location>
</feature>
<evidence type="ECO:0000256" key="7">
    <source>
        <dbReference type="ARBA" id="ARBA00006270"/>
    </source>
</evidence>
<comment type="similarity">
    <text evidence="7">Belongs to the small GTPase superfamily. Rab family.</text>
</comment>
<keyword evidence="20" id="KW-0168">Coated pit</keyword>
<dbReference type="Gene3D" id="3.40.50.300">
    <property type="entry name" value="P-loop containing nucleotide triphosphate hydrolases"/>
    <property type="match status" value="1"/>
</dbReference>
<dbReference type="InterPro" id="IPR027417">
    <property type="entry name" value="P-loop_NTPase"/>
</dbReference>
<evidence type="ECO:0000256" key="5">
    <source>
        <dbReference type="ARBA" id="ARBA00004342"/>
    </source>
</evidence>
<keyword evidence="14" id="KW-0967">Endosome</keyword>
<dbReference type="EMBL" id="JAZGQO010000002">
    <property type="protein sequence ID" value="KAK6190030.1"/>
    <property type="molecule type" value="Genomic_DNA"/>
</dbReference>
<evidence type="ECO:0000256" key="25">
    <source>
        <dbReference type="ARBA" id="ARBA00067828"/>
    </source>
</evidence>
<evidence type="ECO:0000256" key="14">
    <source>
        <dbReference type="ARBA" id="ARBA00022753"/>
    </source>
</evidence>
<keyword evidence="11" id="KW-0597">Phosphoprotein</keyword>
<dbReference type="GO" id="GO:0005886">
    <property type="term" value="C:plasma membrane"/>
    <property type="evidence" value="ECO:0007669"/>
    <property type="project" value="UniProtKB-SubCell"/>
</dbReference>
<evidence type="ECO:0000256" key="26">
    <source>
        <dbReference type="SAM" id="MobiDB-lite"/>
    </source>
</evidence>
<protein>
    <recommendedName>
        <fullName evidence="25">Ras-related protein Rab-35</fullName>
        <ecNumber evidence="8">3.6.5.2</ecNumber>
    </recommendedName>
</protein>
<gene>
    <name evidence="28" type="ORF">SNE40_001980</name>
    <name evidence="27" type="ORF">SNE40_006845</name>
</gene>
<evidence type="ECO:0000256" key="12">
    <source>
        <dbReference type="ARBA" id="ARBA00022723"/>
    </source>
</evidence>
<dbReference type="GO" id="GO:0015031">
    <property type="term" value="P:protein transport"/>
    <property type="evidence" value="ECO:0007669"/>
    <property type="project" value="UniProtKB-KW"/>
</dbReference>
<keyword evidence="23" id="KW-0968">Cytoplasmic vesicle</keyword>
<name>A0AAN8KEF2_PATCE</name>
<dbReference type="GO" id="GO:0003925">
    <property type="term" value="F:G protein activity"/>
    <property type="evidence" value="ECO:0007669"/>
    <property type="project" value="UniProtKB-EC"/>
</dbReference>
<proteinExistence type="inferred from homology"/>
<keyword evidence="12" id="KW-0479">Metal-binding</keyword>
<keyword evidence="18" id="KW-0342">GTP-binding</keyword>
<dbReference type="AlphaFoldDB" id="A0AAN8KEF2"/>
<keyword evidence="16" id="KW-0460">Magnesium</keyword>
<evidence type="ECO:0000256" key="9">
    <source>
        <dbReference type="ARBA" id="ARBA00022448"/>
    </source>
</evidence>
<keyword evidence="9" id="KW-0813">Transport</keyword>
<evidence type="ECO:0000313" key="27">
    <source>
        <dbReference type="EMBL" id="KAK6184359.1"/>
    </source>
</evidence>
<organism evidence="28 29">
    <name type="scientific">Patella caerulea</name>
    <name type="common">Rayed Mediterranean limpet</name>
    <dbReference type="NCBI Taxonomy" id="87958"/>
    <lineage>
        <taxon>Eukaryota</taxon>
        <taxon>Metazoa</taxon>
        <taxon>Spiralia</taxon>
        <taxon>Lophotrochozoa</taxon>
        <taxon>Mollusca</taxon>
        <taxon>Gastropoda</taxon>
        <taxon>Patellogastropoda</taxon>
        <taxon>Patelloidea</taxon>
        <taxon>Patellidae</taxon>
        <taxon>Patella</taxon>
    </lineage>
</organism>
<dbReference type="PRINTS" id="PR00449">
    <property type="entry name" value="RASTRNSFRMNG"/>
</dbReference>
<evidence type="ECO:0000256" key="17">
    <source>
        <dbReference type="ARBA" id="ARBA00022927"/>
    </source>
</evidence>
<keyword evidence="22" id="KW-0636">Prenylation</keyword>
<dbReference type="PROSITE" id="PS51421">
    <property type="entry name" value="RAS"/>
    <property type="match status" value="1"/>
</dbReference>
<evidence type="ECO:0000256" key="15">
    <source>
        <dbReference type="ARBA" id="ARBA00022801"/>
    </source>
</evidence>
<dbReference type="InterPro" id="IPR050305">
    <property type="entry name" value="Small_GTPase_Rab"/>
</dbReference>
<dbReference type="SMART" id="SM00177">
    <property type="entry name" value="ARF"/>
    <property type="match status" value="1"/>
</dbReference>
<dbReference type="SMART" id="SM00176">
    <property type="entry name" value="RAN"/>
    <property type="match status" value="1"/>
</dbReference>
<evidence type="ECO:0000256" key="4">
    <source>
        <dbReference type="ARBA" id="ARBA00004223"/>
    </source>
</evidence>
<dbReference type="Pfam" id="PF00071">
    <property type="entry name" value="Ras"/>
    <property type="match status" value="1"/>
</dbReference>
<dbReference type="GO" id="GO:0005525">
    <property type="term" value="F:GTP binding"/>
    <property type="evidence" value="ECO:0007669"/>
    <property type="project" value="UniProtKB-KW"/>
</dbReference>
<comment type="subcellular location">
    <subcellularLocation>
        <location evidence="5">Cell membrane</location>
        <topology evidence="5">Lipid-anchor</topology>
        <orientation evidence="5">Cytoplasmic side</orientation>
    </subcellularLocation>
    <subcellularLocation>
        <location evidence="2">Cytoplasmic vesicle</location>
        <location evidence="2">Clathrin-coated vesicle</location>
    </subcellularLocation>
    <subcellularLocation>
        <location evidence="3">Endosome</location>
    </subcellularLocation>
    <subcellularLocation>
        <location evidence="4">Melanosome</location>
    </subcellularLocation>
    <subcellularLocation>
        <location evidence="6">Membrane</location>
        <location evidence="6">Clathrin-coated pit</location>
    </subcellularLocation>
</comment>
<evidence type="ECO:0000256" key="16">
    <source>
        <dbReference type="ARBA" id="ARBA00022842"/>
    </source>
</evidence>
<dbReference type="PROSITE" id="PS51417">
    <property type="entry name" value="ARF"/>
    <property type="match status" value="1"/>
</dbReference>
<dbReference type="PROSITE" id="PS51420">
    <property type="entry name" value="RHO"/>
    <property type="match status" value="1"/>
</dbReference>
<keyword evidence="29" id="KW-1185">Reference proteome</keyword>
<dbReference type="GO" id="GO:0005905">
    <property type="term" value="C:clathrin-coated pit"/>
    <property type="evidence" value="ECO:0007669"/>
    <property type="project" value="UniProtKB-SubCell"/>
</dbReference>
<evidence type="ECO:0000256" key="24">
    <source>
        <dbReference type="ARBA" id="ARBA00047660"/>
    </source>
</evidence>
<keyword evidence="21" id="KW-0449">Lipoprotein</keyword>
<dbReference type="PANTHER" id="PTHR47980">
    <property type="entry name" value="LD44762P"/>
    <property type="match status" value="1"/>
</dbReference>
<dbReference type="EMBL" id="JAZGQO010000006">
    <property type="protein sequence ID" value="KAK6184359.1"/>
    <property type="molecule type" value="Genomic_DNA"/>
</dbReference>
<evidence type="ECO:0000256" key="20">
    <source>
        <dbReference type="ARBA" id="ARBA00023176"/>
    </source>
</evidence>
<dbReference type="GO" id="GO:0005768">
    <property type="term" value="C:endosome"/>
    <property type="evidence" value="ECO:0007669"/>
    <property type="project" value="UniProtKB-SubCell"/>
</dbReference>
<evidence type="ECO:0000256" key="18">
    <source>
        <dbReference type="ARBA" id="ARBA00023134"/>
    </source>
</evidence>
<evidence type="ECO:0000256" key="13">
    <source>
        <dbReference type="ARBA" id="ARBA00022741"/>
    </source>
</evidence>
<evidence type="ECO:0000256" key="10">
    <source>
        <dbReference type="ARBA" id="ARBA00022475"/>
    </source>
</evidence>
<keyword evidence="10" id="KW-1003">Cell membrane</keyword>
<dbReference type="Proteomes" id="UP001347796">
    <property type="component" value="Unassembled WGS sequence"/>
</dbReference>
<evidence type="ECO:0000256" key="23">
    <source>
        <dbReference type="ARBA" id="ARBA00023329"/>
    </source>
</evidence>
<keyword evidence="15" id="KW-0378">Hydrolase</keyword>
<evidence type="ECO:0000313" key="28">
    <source>
        <dbReference type="EMBL" id="KAK6190030.1"/>
    </source>
</evidence>
<evidence type="ECO:0000256" key="19">
    <source>
        <dbReference type="ARBA" id="ARBA00023136"/>
    </source>
</evidence>